<evidence type="ECO:0000313" key="2">
    <source>
        <dbReference type="Proteomes" id="UP000887116"/>
    </source>
</evidence>
<dbReference type="Proteomes" id="UP000887116">
    <property type="component" value="Unassembled WGS sequence"/>
</dbReference>
<dbReference type="AlphaFoldDB" id="A0A8X6HW36"/>
<accession>A0A8X6HW36</accession>
<dbReference type="EMBL" id="BMAO01019545">
    <property type="protein sequence ID" value="GFR31201.1"/>
    <property type="molecule type" value="Genomic_DNA"/>
</dbReference>
<sequence length="112" mass="12149">MSPTSLPPGSNKRTREKLRDLTELSYRVKGGNGASESSPLDGRADAIGVINVSDAHFIILMQKMSAFRVTHSGAGGIPNDESVGYLVREYNRRGPLIINLFAATPPCHVRKN</sequence>
<protein>
    <submittedName>
        <fullName evidence="1">Uncharacterized protein</fullName>
    </submittedName>
</protein>
<evidence type="ECO:0000313" key="1">
    <source>
        <dbReference type="EMBL" id="GFR31201.1"/>
    </source>
</evidence>
<comment type="caution">
    <text evidence="1">The sequence shown here is derived from an EMBL/GenBank/DDBJ whole genome shotgun (WGS) entry which is preliminary data.</text>
</comment>
<name>A0A8X6HW36_TRICU</name>
<keyword evidence="2" id="KW-1185">Reference proteome</keyword>
<gene>
    <name evidence="1" type="ORF">TNCT_332671</name>
</gene>
<reference evidence="1" key="1">
    <citation type="submission" date="2020-07" db="EMBL/GenBank/DDBJ databases">
        <title>Multicomponent nature underlies the extraordinary mechanical properties of spider dragline silk.</title>
        <authorList>
            <person name="Kono N."/>
            <person name="Nakamura H."/>
            <person name="Mori M."/>
            <person name="Yoshida Y."/>
            <person name="Ohtoshi R."/>
            <person name="Malay A.D."/>
            <person name="Moran D.A.P."/>
            <person name="Tomita M."/>
            <person name="Numata K."/>
            <person name="Arakawa K."/>
        </authorList>
    </citation>
    <scope>NUCLEOTIDE SEQUENCE</scope>
</reference>
<proteinExistence type="predicted"/>
<organism evidence="1 2">
    <name type="scientific">Trichonephila clavata</name>
    <name type="common">Joro spider</name>
    <name type="synonym">Nephila clavata</name>
    <dbReference type="NCBI Taxonomy" id="2740835"/>
    <lineage>
        <taxon>Eukaryota</taxon>
        <taxon>Metazoa</taxon>
        <taxon>Ecdysozoa</taxon>
        <taxon>Arthropoda</taxon>
        <taxon>Chelicerata</taxon>
        <taxon>Arachnida</taxon>
        <taxon>Araneae</taxon>
        <taxon>Araneomorphae</taxon>
        <taxon>Entelegynae</taxon>
        <taxon>Araneoidea</taxon>
        <taxon>Nephilidae</taxon>
        <taxon>Trichonephila</taxon>
    </lineage>
</organism>